<dbReference type="GO" id="GO:0016887">
    <property type="term" value="F:ATP hydrolysis activity"/>
    <property type="evidence" value="ECO:0007669"/>
    <property type="project" value="TreeGrafter"/>
</dbReference>
<evidence type="ECO:0000259" key="4">
    <source>
        <dbReference type="PROSITE" id="PS00662"/>
    </source>
</evidence>
<proteinExistence type="inferred from homology"/>
<dbReference type="KEGG" id="vaq:FIV01_12370"/>
<dbReference type="Proteomes" id="UP000326936">
    <property type="component" value="Chromosome"/>
</dbReference>
<keyword evidence="3" id="KW-0067">ATP-binding</keyword>
<dbReference type="GO" id="GO:0005886">
    <property type="term" value="C:plasma membrane"/>
    <property type="evidence" value="ECO:0007669"/>
    <property type="project" value="TreeGrafter"/>
</dbReference>
<dbReference type="PROSITE" id="PS00662">
    <property type="entry name" value="T2SP_E"/>
    <property type="match status" value="1"/>
</dbReference>
<dbReference type="Gene3D" id="3.40.50.300">
    <property type="entry name" value="P-loop containing nucleotide triphosphate hydrolases"/>
    <property type="match status" value="1"/>
</dbReference>
<dbReference type="Gene3D" id="3.30.450.90">
    <property type="match status" value="1"/>
</dbReference>
<evidence type="ECO:0000256" key="1">
    <source>
        <dbReference type="ARBA" id="ARBA00006611"/>
    </source>
</evidence>
<evidence type="ECO:0000313" key="5">
    <source>
        <dbReference type="EMBL" id="QFT27226.1"/>
    </source>
</evidence>
<dbReference type="InterPro" id="IPR027417">
    <property type="entry name" value="P-loop_NTPase"/>
</dbReference>
<sequence length="439" mass="49417">MSRLPRLFFNANVINEQQASSLYATEKTHLSSNHQEIDFHELDNLISNQVKVTDEAQRDESHTSCYIHQIISKAVRQKASDIHFEPYKHWFRIRFRCDGILVEVHQSPHQICKRLVARVKILSQLDISERRLPQDGRLTHRLNKSNDVHIRVSTLPTMWGEKLVLRILDNQVTSLDLKMLGYSTAQRQIYEQALKKPQGLILITGPTGSGKTLSLYSGLSTLDSERLNISAAEDPIEISFSGINQVQIQPQIGFGFAEALRAFLRQDPDVIMLGEIRDKETADIATKAAQTGHLVLATLHTNSSTEAITRLKNIGIEPHNIAASLCLVIAQRLLRRLCPLCKTPAPIPECLSKDNYSMFYQASTHGCSACNNGYLGRIGIYEMFSITPEISDSILKKDAQHQLDKLAKKQGIKTLYQSGLERVNQGITSYAELRRILAP</sequence>
<dbReference type="CDD" id="cd01129">
    <property type="entry name" value="PulE-GspE-like"/>
    <property type="match status" value="1"/>
</dbReference>
<dbReference type="EMBL" id="CP045350">
    <property type="protein sequence ID" value="QFT27226.1"/>
    <property type="molecule type" value="Genomic_DNA"/>
</dbReference>
<dbReference type="RefSeq" id="WP_415846705.1">
    <property type="nucleotide sequence ID" value="NZ_CBCSDK010000001.1"/>
</dbReference>
<organism evidence="5 6">
    <name type="scientific">Vibrio aquimaris</name>
    <dbReference type="NCBI Taxonomy" id="2587862"/>
    <lineage>
        <taxon>Bacteria</taxon>
        <taxon>Pseudomonadati</taxon>
        <taxon>Pseudomonadota</taxon>
        <taxon>Gammaproteobacteria</taxon>
        <taxon>Vibrionales</taxon>
        <taxon>Vibrionaceae</taxon>
        <taxon>Vibrio</taxon>
    </lineage>
</organism>
<name>A0A5P9CLZ3_9VIBR</name>
<reference evidence="5 6" key="1">
    <citation type="submission" date="2019-10" db="EMBL/GenBank/DDBJ databases">
        <title>Complete genome sequence of Vibrio sp. strain THAF100, isolated from non-filtered water from the water column of tank 6 of a marine aquarium containing stony-coral fragments. Water maintained at 26 degree C.</title>
        <authorList>
            <person name="Ruckert C."/>
            <person name="Franco A."/>
            <person name="Kalinowski J."/>
            <person name="Glaeser S."/>
        </authorList>
    </citation>
    <scope>NUCLEOTIDE SEQUENCE [LARGE SCALE GENOMIC DNA]</scope>
    <source>
        <strain evidence="5 6">THAF100</strain>
    </source>
</reference>
<dbReference type="PANTHER" id="PTHR30258">
    <property type="entry name" value="TYPE II SECRETION SYSTEM PROTEIN GSPE-RELATED"/>
    <property type="match status" value="1"/>
</dbReference>
<dbReference type="InterPro" id="IPR001482">
    <property type="entry name" value="T2SS/T4SS_dom"/>
</dbReference>
<dbReference type="GO" id="GO:0005524">
    <property type="term" value="F:ATP binding"/>
    <property type="evidence" value="ECO:0007669"/>
    <property type="project" value="UniProtKB-KW"/>
</dbReference>
<dbReference type="Pfam" id="PF00437">
    <property type="entry name" value="T2SSE"/>
    <property type="match status" value="1"/>
</dbReference>
<evidence type="ECO:0000313" key="6">
    <source>
        <dbReference type="Proteomes" id="UP000326936"/>
    </source>
</evidence>
<evidence type="ECO:0000256" key="2">
    <source>
        <dbReference type="ARBA" id="ARBA00022741"/>
    </source>
</evidence>
<accession>A0A5P9CLZ3</accession>
<comment type="similarity">
    <text evidence="1">Belongs to the GSP E family.</text>
</comment>
<feature type="domain" description="Bacterial type II secretion system protein E" evidence="4">
    <location>
        <begin position="264"/>
        <end position="278"/>
    </location>
</feature>
<keyword evidence="6" id="KW-1185">Reference proteome</keyword>
<dbReference type="SUPFAM" id="SSF52540">
    <property type="entry name" value="P-loop containing nucleoside triphosphate hydrolases"/>
    <property type="match status" value="1"/>
</dbReference>
<keyword evidence="2" id="KW-0547">Nucleotide-binding</keyword>
<evidence type="ECO:0000256" key="3">
    <source>
        <dbReference type="ARBA" id="ARBA00022840"/>
    </source>
</evidence>
<gene>
    <name evidence="5" type="primary">gspE</name>
    <name evidence="5" type="ORF">FIV01_12370</name>
</gene>
<dbReference type="AlphaFoldDB" id="A0A5P9CLZ3"/>
<protein>
    <submittedName>
        <fullName evidence="5">Type II secretion system protein E</fullName>
    </submittedName>
</protein>
<dbReference type="PANTHER" id="PTHR30258:SF1">
    <property type="entry name" value="PROTEIN TRANSPORT PROTEIN HOFB HOMOLOG"/>
    <property type="match status" value="1"/>
</dbReference>